<sequence>MLWNNFSVVLEKYKKYNHIFGIGFLIIYSILGSLLFVAIEGPNEDKVFKHEIEAFNEKSTKARFRLSSDMQYFFRRQINVTKLLSSDFAKVLNQYNERMGFISPAKTQKKQWNFFGGLYYAGTLYTTIGYGDLYPRTGIGRIMTIFYSLIGVPLLIIALEGFGNWLFRGMQYVWSQYVKFLSKSVRHASSRKISVIASKTGDQFANVLEKYSSRSEAEAALLPLEMAMFVFI</sequence>
<dbReference type="WBParaSite" id="ES5_v2.g8521.t1">
    <property type="protein sequence ID" value="ES5_v2.g8521.t1"/>
    <property type="gene ID" value="ES5_v2.g8521"/>
</dbReference>
<evidence type="ECO:0000313" key="2">
    <source>
        <dbReference type="WBParaSite" id="ES5_v2.g8521.t1"/>
    </source>
</evidence>
<accession>A0AC34GUI4</accession>
<dbReference type="Proteomes" id="UP000887579">
    <property type="component" value="Unplaced"/>
</dbReference>
<reference evidence="2" key="1">
    <citation type="submission" date="2022-11" db="UniProtKB">
        <authorList>
            <consortium name="WormBaseParasite"/>
        </authorList>
    </citation>
    <scope>IDENTIFICATION</scope>
</reference>
<protein>
    <submittedName>
        <fullName evidence="2">Potassium channel domain-containing protein</fullName>
    </submittedName>
</protein>
<proteinExistence type="predicted"/>
<evidence type="ECO:0000313" key="1">
    <source>
        <dbReference type="Proteomes" id="UP000887579"/>
    </source>
</evidence>
<organism evidence="1 2">
    <name type="scientific">Panagrolaimus sp. ES5</name>
    <dbReference type="NCBI Taxonomy" id="591445"/>
    <lineage>
        <taxon>Eukaryota</taxon>
        <taxon>Metazoa</taxon>
        <taxon>Ecdysozoa</taxon>
        <taxon>Nematoda</taxon>
        <taxon>Chromadorea</taxon>
        <taxon>Rhabditida</taxon>
        <taxon>Tylenchina</taxon>
        <taxon>Panagrolaimomorpha</taxon>
        <taxon>Panagrolaimoidea</taxon>
        <taxon>Panagrolaimidae</taxon>
        <taxon>Panagrolaimus</taxon>
    </lineage>
</organism>
<name>A0AC34GUI4_9BILA</name>